<proteinExistence type="predicted"/>
<evidence type="ECO:0000313" key="3">
    <source>
        <dbReference type="Proteomes" id="UP000828390"/>
    </source>
</evidence>
<comment type="caution">
    <text evidence="2">The sequence shown here is derived from an EMBL/GenBank/DDBJ whole genome shotgun (WGS) entry which is preliminary data.</text>
</comment>
<evidence type="ECO:0000256" key="1">
    <source>
        <dbReference type="SAM" id="MobiDB-lite"/>
    </source>
</evidence>
<name>A0A9D4C5N1_DREPO</name>
<protein>
    <submittedName>
        <fullName evidence="2">Uncharacterized protein</fullName>
    </submittedName>
</protein>
<dbReference type="Proteomes" id="UP000828390">
    <property type="component" value="Unassembled WGS sequence"/>
</dbReference>
<dbReference type="EMBL" id="JAIWYP010000013">
    <property type="protein sequence ID" value="KAH3717878.1"/>
    <property type="molecule type" value="Genomic_DNA"/>
</dbReference>
<feature type="region of interest" description="Disordered" evidence="1">
    <location>
        <begin position="1"/>
        <end position="22"/>
    </location>
</feature>
<sequence>MTTWSSSTDLTPPLRQSGNSAGQGHLWYSSRGRTLPVLSSPQTPALVRGVSILLTHSPYKVSSMWAVMRIAAATESFKALITFLIRTHQRSVQKTAATTSFSECSPGDIASVVIRFILQPNSQSQSVLLFVRATEARYVALIGG</sequence>
<reference evidence="2" key="1">
    <citation type="journal article" date="2019" name="bioRxiv">
        <title>The Genome of the Zebra Mussel, Dreissena polymorpha: A Resource for Invasive Species Research.</title>
        <authorList>
            <person name="McCartney M.A."/>
            <person name="Auch B."/>
            <person name="Kono T."/>
            <person name="Mallez S."/>
            <person name="Zhang Y."/>
            <person name="Obille A."/>
            <person name="Becker A."/>
            <person name="Abrahante J.E."/>
            <person name="Garbe J."/>
            <person name="Badalamenti J.P."/>
            <person name="Herman A."/>
            <person name="Mangelson H."/>
            <person name="Liachko I."/>
            <person name="Sullivan S."/>
            <person name="Sone E.D."/>
            <person name="Koren S."/>
            <person name="Silverstein K.A.T."/>
            <person name="Beckman K.B."/>
            <person name="Gohl D.M."/>
        </authorList>
    </citation>
    <scope>NUCLEOTIDE SEQUENCE</scope>
    <source>
        <strain evidence="2">Duluth1</strain>
        <tissue evidence="2">Whole animal</tissue>
    </source>
</reference>
<gene>
    <name evidence="2" type="ORF">DPMN_060674</name>
</gene>
<dbReference type="AlphaFoldDB" id="A0A9D4C5N1"/>
<organism evidence="2 3">
    <name type="scientific">Dreissena polymorpha</name>
    <name type="common">Zebra mussel</name>
    <name type="synonym">Mytilus polymorpha</name>
    <dbReference type="NCBI Taxonomy" id="45954"/>
    <lineage>
        <taxon>Eukaryota</taxon>
        <taxon>Metazoa</taxon>
        <taxon>Spiralia</taxon>
        <taxon>Lophotrochozoa</taxon>
        <taxon>Mollusca</taxon>
        <taxon>Bivalvia</taxon>
        <taxon>Autobranchia</taxon>
        <taxon>Heteroconchia</taxon>
        <taxon>Euheterodonta</taxon>
        <taxon>Imparidentia</taxon>
        <taxon>Neoheterodontei</taxon>
        <taxon>Myida</taxon>
        <taxon>Dreissenoidea</taxon>
        <taxon>Dreissenidae</taxon>
        <taxon>Dreissena</taxon>
    </lineage>
</organism>
<evidence type="ECO:0000313" key="2">
    <source>
        <dbReference type="EMBL" id="KAH3717878.1"/>
    </source>
</evidence>
<accession>A0A9D4C5N1</accession>
<reference evidence="2" key="2">
    <citation type="submission" date="2020-11" db="EMBL/GenBank/DDBJ databases">
        <authorList>
            <person name="McCartney M.A."/>
            <person name="Auch B."/>
            <person name="Kono T."/>
            <person name="Mallez S."/>
            <person name="Becker A."/>
            <person name="Gohl D.M."/>
            <person name="Silverstein K.A.T."/>
            <person name="Koren S."/>
            <person name="Bechman K.B."/>
            <person name="Herman A."/>
            <person name="Abrahante J.E."/>
            <person name="Garbe J."/>
        </authorList>
    </citation>
    <scope>NUCLEOTIDE SEQUENCE</scope>
    <source>
        <strain evidence="2">Duluth1</strain>
        <tissue evidence="2">Whole animal</tissue>
    </source>
</reference>
<keyword evidence="3" id="KW-1185">Reference proteome</keyword>